<evidence type="ECO:0000313" key="11">
    <source>
        <dbReference type="Proteomes" id="UP001501757"/>
    </source>
</evidence>
<dbReference type="PANTHER" id="PTHR30606">
    <property type="entry name" value="LIPID A BIOSYNTHESIS LAUROYL ACYLTRANSFERASE"/>
    <property type="match status" value="1"/>
</dbReference>
<dbReference type="GO" id="GO:0016746">
    <property type="term" value="F:acyltransferase activity"/>
    <property type="evidence" value="ECO:0007669"/>
    <property type="project" value="UniProtKB-KW"/>
</dbReference>
<keyword evidence="4 9" id="KW-0812">Transmembrane</keyword>
<feature type="transmembrane region" description="Helical" evidence="9">
    <location>
        <begin position="27"/>
        <end position="45"/>
    </location>
</feature>
<evidence type="ECO:0000256" key="3">
    <source>
        <dbReference type="ARBA" id="ARBA00022679"/>
    </source>
</evidence>
<keyword evidence="3 9" id="KW-0808">Transferase</keyword>
<accession>A0ABP3HFF1</accession>
<keyword evidence="11" id="KW-1185">Reference proteome</keyword>
<keyword evidence="2 9" id="KW-0997">Cell inner membrane</keyword>
<comment type="subcellular location">
    <subcellularLocation>
        <location evidence="9">Cell inner membrane</location>
        <topology evidence="9">Single-pass membrane protein</topology>
    </subcellularLocation>
</comment>
<evidence type="ECO:0000256" key="8">
    <source>
        <dbReference type="ARBA" id="ARBA00023315"/>
    </source>
</evidence>
<evidence type="ECO:0000256" key="7">
    <source>
        <dbReference type="ARBA" id="ARBA00023136"/>
    </source>
</evidence>
<reference evidence="11" key="1">
    <citation type="journal article" date="2019" name="Int. J. Syst. Evol. Microbiol.">
        <title>The Global Catalogue of Microorganisms (GCM) 10K type strain sequencing project: providing services to taxonomists for standard genome sequencing and annotation.</title>
        <authorList>
            <consortium name="The Broad Institute Genomics Platform"/>
            <consortium name="The Broad Institute Genome Sequencing Center for Infectious Disease"/>
            <person name="Wu L."/>
            <person name="Ma J."/>
        </authorList>
    </citation>
    <scope>NUCLEOTIDE SEQUENCE [LARGE SCALE GENOMIC DNA]</scope>
    <source>
        <strain evidence="11">JCM 13378</strain>
    </source>
</reference>
<comment type="caution">
    <text evidence="10">The sequence shown here is derived from an EMBL/GenBank/DDBJ whole genome shotgun (WGS) entry which is preliminary data.</text>
</comment>
<proteinExistence type="inferred from homology"/>
<keyword evidence="5 9" id="KW-0448">Lipopolysaccharide biosynthesis</keyword>
<organism evidence="10 11">
    <name type="scientific">Bowmanella denitrificans</name>
    <dbReference type="NCBI Taxonomy" id="366582"/>
    <lineage>
        <taxon>Bacteria</taxon>
        <taxon>Pseudomonadati</taxon>
        <taxon>Pseudomonadota</taxon>
        <taxon>Gammaproteobacteria</taxon>
        <taxon>Alteromonadales</taxon>
        <taxon>Alteromonadaceae</taxon>
        <taxon>Bowmanella</taxon>
    </lineage>
</organism>
<comment type="pathway">
    <text evidence="9">Glycolipid biosynthesis; KDO(2)-lipid A biosynthesis; KDO(2)-lipid A from CMP-3-deoxy-D-manno-octulosonate and lipid IV(A): step 3/4.</text>
</comment>
<comment type="function">
    <text evidence="9">Catalyzes the transfer of an acyl chain from an acyl-[acyl-carrier-protein] (ACP) to a Kdo(2)-lipid IV(A) to form a Kdo(2)-(acyl)-lipid IV(A).</text>
</comment>
<gene>
    <name evidence="9 10" type="primary">lpxL</name>
    <name evidence="10" type="ORF">GCM10009092_37140</name>
</gene>
<comment type="catalytic activity">
    <reaction evidence="9">
        <text>an alpha-Kdo-(2-&gt;4)-alpha-Kdo-(2-&gt;6)-lipid IVA + a fatty acyl-[ACP] = an alpha-Kdo-(2-&gt;4)-alpha-Kdo-(2-&gt;6)-(acyl)-lipid IVA + holo-[ACP]</text>
        <dbReference type="Rhea" id="RHEA:69396"/>
        <dbReference type="Rhea" id="RHEA-COMP:9685"/>
        <dbReference type="Rhea" id="RHEA-COMP:14125"/>
        <dbReference type="ChEBI" id="CHEBI:64479"/>
        <dbReference type="ChEBI" id="CHEBI:138651"/>
        <dbReference type="ChEBI" id="CHEBI:176429"/>
        <dbReference type="ChEBI" id="CHEBI:176430"/>
        <dbReference type="EC" id="2.3.1.241"/>
    </reaction>
</comment>
<dbReference type="EMBL" id="BAAAEI010000023">
    <property type="protein sequence ID" value="GAA0369461.1"/>
    <property type="molecule type" value="Genomic_DNA"/>
</dbReference>
<dbReference type="PIRSF" id="PIRSF026649">
    <property type="entry name" value="MsbB"/>
    <property type="match status" value="1"/>
</dbReference>
<sequence length="316" mass="36585">MRQTFSHGLAVQVKAPRFQLSFFHPRYWLTWLSIGMLYLISWLPYRLQLTLGKAIGRLLHKAVKSRRRVAERNLELAFPQMDKPARDALILQNFQAAGMAMFEASMGWWWPDWRVQKLGKVVGYEHIQAILAKGKGVLGLAIHNMNLEFNCRVMGNVHPSVVFYRRHNNPLMEYMQYHGRARSNKYMIHKRGVGEMLKALNSGELCLYLPDQDYGPKRCEYVPFFAVPDAATTTGTLLFASQSNCETVFLVPLRTAEGYEIRVLPGLENFPSGDDKEDVARVNRKVEELVMMAPEQYLWMHKRYKTRPPENPTSLY</sequence>
<evidence type="ECO:0000256" key="6">
    <source>
        <dbReference type="ARBA" id="ARBA00022989"/>
    </source>
</evidence>
<keyword evidence="6 9" id="KW-1133">Transmembrane helix</keyword>
<name>A0ABP3HFF1_9ALTE</name>
<feature type="short sequence motif" description="HXXXXD motif" evidence="9">
    <location>
        <begin position="143"/>
        <end position="148"/>
    </location>
</feature>
<dbReference type="RefSeq" id="WP_343846989.1">
    <property type="nucleotide sequence ID" value="NZ_BAAAEI010000023.1"/>
</dbReference>
<dbReference type="Pfam" id="PF03279">
    <property type="entry name" value="Lip_A_acyltrans"/>
    <property type="match status" value="1"/>
</dbReference>
<keyword evidence="1 9" id="KW-1003">Cell membrane</keyword>
<comment type="similarity">
    <text evidence="9">Belongs to the LpxL/LpxM/LpxP family.</text>
</comment>
<dbReference type="Proteomes" id="UP001501757">
    <property type="component" value="Unassembled WGS sequence"/>
</dbReference>
<comment type="pathway">
    <text evidence="9">Bacterial outer membrane biogenesis; lipopolysaccharide biosynthesis.</text>
</comment>
<evidence type="ECO:0000256" key="1">
    <source>
        <dbReference type="ARBA" id="ARBA00022475"/>
    </source>
</evidence>
<dbReference type="EC" id="2.3.1.241" evidence="9"/>
<evidence type="ECO:0000256" key="2">
    <source>
        <dbReference type="ARBA" id="ARBA00022519"/>
    </source>
</evidence>
<keyword evidence="8 9" id="KW-0012">Acyltransferase</keyword>
<keyword evidence="7 9" id="KW-0472">Membrane</keyword>
<dbReference type="NCBIfam" id="TIGR02207">
    <property type="entry name" value="lipid_A_htrB"/>
    <property type="match status" value="1"/>
</dbReference>
<evidence type="ECO:0000256" key="4">
    <source>
        <dbReference type="ARBA" id="ARBA00022692"/>
    </source>
</evidence>
<dbReference type="CDD" id="cd07984">
    <property type="entry name" value="LPLAT_LABLAT-like"/>
    <property type="match status" value="1"/>
</dbReference>
<evidence type="ECO:0000256" key="5">
    <source>
        <dbReference type="ARBA" id="ARBA00022985"/>
    </source>
</evidence>
<dbReference type="InterPro" id="IPR011920">
    <property type="entry name" value="Lipid_A_LpxL_LpxP"/>
</dbReference>
<evidence type="ECO:0000256" key="9">
    <source>
        <dbReference type="HAMAP-Rule" id="MF_01942"/>
    </source>
</evidence>
<dbReference type="HAMAP" id="MF_01942">
    <property type="entry name" value="Lipid_A_LpxL_LpxP"/>
    <property type="match status" value="1"/>
</dbReference>
<protein>
    <recommendedName>
        <fullName evidence="9">Lipid A biosynthesis acyltransferase</fullName>
        <ecNumber evidence="9">2.3.1.241</ecNumber>
    </recommendedName>
    <alternativeName>
        <fullName evidence="9">Kdo(2)-lipid IV(A) acyltransferase</fullName>
    </alternativeName>
</protein>
<dbReference type="PANTHER" id="PTHR30606:SF9">
    <property type="entry name" value="LIPID A BIOSYNTHESIS LAUROYLTRANSFERASE"/>
    <property type="match status" value="1"/>
</dbReference>
<evidence type="ECO:0000313" key="10">
    <source>
        <dbReference type="EMBL" id="GAA0369461.1"/>
    </source>
</evidence>
<dbReference type="InterPro" id="IPR004960">
    <property type="entry name" value="LipA_acyltrans"/>
</dbReference>